<proteinExistence type="predicted"/>
<sequence length="536" mass="62989">MEDINKNITKTHLIWKISNINQETLKNGIFIRSNTFKTIIGDDEIKWSLKFQCFDNKVGIYWQRRSFDTDDFMVHFMLDVCDSKDQFKKSYKFERNLSEFTKNNYSWGWTFATFERILNIQNSSLYKENTLKFTATLTLNKIREKIKMPEPSEHLRNYAKYINSREFSDFTCISSDGKRFPIHRNILAAQSPVFEKMLKTNMSKNKSKTIRIKDVDGDTFLELLKFIYTREVENLKNVASSLIYAAEKYEINELKKLCTESLIENLSVDNALETLILADRFNEKTLLFECLQFIIKNFHVISNKDWKQTDSKLMLKVMKAIEKNYKKQIKSSPEENNLKFTVLFLGNKTLERSEKLRNYTKLLNSNDFSDFTCISSDGKEFPIHCCILAAESPVFEKMLKADMSENKSKIVKIEDVDGDTFLELLRFIYTKEVENLKNVASSLIYAAEKYEINELKKLCTESLIENLTVDNALETLVLADRFNEKTLLCECLQFIINNFDAINDEDWERIDSKLMLKMMKAIEKKYEKIIELQDSL</sequence>
<dbReference type="PROSITE" id="PS50097">
    <property type="entry name" value="BTB"/>
    <property type="match status" value="2"/>
</dbReference>
<organism evidence="2 3">
    <name type="scientific">Polypedilum vanderplanki</name>
    <name type="common">Sleeping chironomid midge</name>
    <dbReference type="NCBI Taxonomy" id="319348"/>
    <lineage>
        <taxon>Eukaryota</taxon>
        <taxon>Metazoa</taxon>
        <taxon>Ecdysozoa</taxon>
        <taxon>Arthropoda</taxon>
        <taxon>Hexapoda</taxon>
        <taxon>Insecta</taxon>
        <taxon>Pterygota</taxon>
        <taxon>Neoptera</taxon>
        <taxon>Endopterygota</taxon>
        <taxon>Diptera</taxon>
        <taxon>Nematocera</taxon>
        <taxon>Chironomoidea</taxon>
        <taxon>Chironomidae</taxon>
        <taxon>Chironominae</taxon>
        <taxon>Polypedilum</taxon>
        <taxon>Polypedilum</taxon>
    </lineage>
</organism>
<feature type="domain" description="BTB" evidence="1">
    <location>
        <begin position="168"/>
        <end position="236"/>
    </location>
</feature>
<dbReference type="SMART" id="SM00225">
    <property type="entry name" value="BTB"/>
    <property type="match status" value="2"/>
</dbReference>
<evidence type="ECO:0000313" key="3">
    <source>
        <dbReference type="Proteomes" id="UP001107558"/>
    </source>
</evidence>
<protein>
    <recommendedName>
        <fullName evidence="1">BTB domain-containing protein</fullName>
    </recommendedName>
</protein>
<feature type="domain" description="BTB" evidence="1">
    <location>
        <begin position="369"/>
        <end position="437"/>
    </location>
</feature>
<dbReference type="AlphaFoldDB" id="A0A9J6BNR1"/>
<dbReference type="SUPFAM" id="SSF54695">
    <property type="entry name" value="POZ domain"/>
    <property type="match status" value="2"/>
</dbReference>
<evidence type="ECO:0000313" key="2">
    <source>
        <dbReference type="EMBL" id="KAG5671344.1"/>
    </source>
</evidence>
<dbReference type="InterPro" id="IPR008974">
    <property type="entry name" value="TRAF-like"/>
</dbReference>
<name>A0A9J6BNR1_POLVA</name>
<reference evidence="2" key="1">
    <citation type="submission" date="2021-03" db="EMBL/GenBank/DDBJ databases">
        <title>Chromosome level genome of the anhydrobiotic midge Polypedilum vanderplanki.</title>
        <authorList>
            <person name="Yoshida Y."/>
            <person name="Kikawada T."/>
            <person name="Gusev O."/>
        </authorList>
    </citation>
    <scope>NUCLEOTIDE SEQUENCE</scope>
    <source>
        <strain evidence="2">NIAS01</strain>
        <tissue evidence="2">Whole body or cell culture</tissue>
    </source>
</reference>
<dbReference type="InterPro" id="IPR011333">
    <property type="entry name" value="SKP1/BTB/POZ_sf"/>
</dbReference>
<evidence type="ECO:0000259" key="1">
    <source>
        <dbReference type="PROSITE" id="PS50097"/>
    </source>
</evidence>
<accession>A0A9J6BNR1</accession>
<dbReference type="CDD" id="cd14733">
    <property type="entry name" value="BACK"/>
    <property type="match status" value="2"/>
</dbReference>
<gene>
    <name evidence="2" type="ORF">PVAND_001547</name>
</gene>
<dbReference type="SUPFAM" id="SSF49599">
    <property type="entry name" value="TRAF domain-like"/>
    <property type="match status" value="1"/>
</dbReference>
<dbReference type="InterPro" id="IPR000210">
    <property type="entry name" value="BTB/POZ_dom"/>
</dbReference>
<dbReference type="PANTHER" id="PTHR24413">
    <property type="entry name" value="SPECKLE-TYPE POZ PROTEIN"/>
    <property type="match status" value="1"/>
</dbReference>
<dbReference type="EMBL" id="JADBJN010000003">
    <property type="protein sequence ID" value="KAG5671344.1"/>
    <property type="molecule type" value="Genomic_DNA"/>
</dbReference>
<dbReference type="Proteomes" id="UP001107558">
    <property type="component" value="Chromosome 3"/>
</dbReference>
<dbReference type="Pfam" id="PF00651">
    <property type="entry name" value="BTB"/>
    <property type="match status" value="2"/>
</dbReference>
<dbReference type="OrthoDB" id="7788529at2759"/>
<dbReference type="Gene3D" id="1.25.40.420">
    <property type="match status" value="2"/>
</dbReference>
<dbReference type="Gene3D" id="3.30.710.10">
    <property type="entry name" value="Potassium Channel Kv1.1, Chain A"/>
    <property type="match status" value="2"/>
</dbReference>
<comment type="caution">
    <text evidence="2">The sequence shown here is derived from an EMBL/GenBank/DDBJ whole genome shotgun (WGS) entry which is preliminary data.</text>
</comment>
<dbReference type="Gene3D" id="2.60.210.10">
    <property type="entry name" value="Apoptosis, Tumor Necrosis Factor Receptor Associated Protein 2, Chain A"/>
    <property type="match status" value="1"/>
</dbReference>
<keyword evidence="3" id="KW-1185">Reference proteome</keyword>